<feature type="domain" description="Heterokaryon incompatibility" evidence="1">
    <location>
        <begin position="92"/>
        <end position="174"/>
    </location>
</feature>
<dbReference type="PANTHER" id="PTHR24148:SF64">
    <property type="entry name" value="HETEROKARYON INCOMPATIBILITY DOMAIN-CONTAINING PROTEIN"/>
    <property type="match status" value="1"/>
</dbReference>
<dbReference type="OrthoDB" id="3553147at2759"/>
<dbReference type="STRING" id="576137.A0A1L7XTE5"/>
<evidence type="ECO:0000259" key="1">
    <source>
        <dbReference type="Pfam" id="PF06985"/>
    </source>
</evidence>
<evidence type="ECO:0000313" key="2">
    <source>
        <dbReference type="EMBL" id="CZR68303.1"/>
    </source>
</evidence>
<dbReference type="InterPro" id="IPR010730">
    <property type="entry name" value="HET"/>
</dbReference>
<dbReference type="Proteomes" id="UP000184330">
    <property type="component" value="Unassembled WGS sequence"/>
</dbReference>
<name>A0A1L7XTE5_9HELO</name>
<gene>
    <name evidence="2" type="ORF">PAC_18202</name>
</gene>
<proteinExistence type="predicted"/>
<keyword evidence="3" id="KW-1185">Reference proteome</keyword>
<organism evidence="2 3">
    <name type="scientific">Phialocephala subalpina</name>
    <dbReference type="NCBI Taxonomy" id="576137"/>
    <lineage>
        <taxon>Eukaryota</taxon>
        <taxon>Fungi</taxon>
        <taxon>Dikarya</taxon>
        <taxon>Ascomycota</taxon>
        <taxon>Pezizomycotina</taxon>
        <taxon>Leotiomycetes</taxon>
        <taxon>Helotiales</taxon>
        <taxon>Mollisiaceae</taxon>
        <taxon>Phialocephala</taxon>
        <taxon>Phialocephala fortinii species complex</taxon>
    </lineage>
</organism>
<dbReference type="Pfam" id="PF06985">
    <property type="entry name" value="HET"/>
    <property type="match status" value="1"/>
</dbReference>
<evidence type="ECO:0000313" key="3">
    <source>
        <dbReference type="Proteomes" id="UP000184330"/>
    </source>
</evidence>
<dbReference type="InterPro" id="IPR052895">
    <property type="entry name" value="HetReg/Transcr_Mod"/>
</dbReference>
<dbReference type="AlphaFoldDB" id="A0A1L7XTE5"/>
<dbReference type="EMBL" id="FJOG01000053">
    <property type="protein sequence ID" value="CZR68303.1"/>
    <property type="molecule type" value="Genomic_DNA"/>
</dbReference>
<accession>A0A1L7XTE5</accession>
<protein>
    <recommendedName>
        <fullName evidence="1">Heterokaryon incompatibility domain-containing protein</fullName>
    </recommendedName>
</protein>
<reference evidence="2 3" key="1">
    <citation type="submission" date="2016-03" db="EMBL/GenBank/DDBJ databases">
        <authorList>
            <person name="Ploux O."/>
        </authorList>
    </citation>
    <scope>NUCLEOTIDE SEQUENCE [LARGE SCALE GENOMIC DNA]</scope>
    <source>
        <strain evidence="2 3">UAMH 11012</strain>
    </source>
</reference>
<sequence>MAPAQSHHYVALNHNAAEFRLVTFERTKDGAIRGRLHVFPMSKCPAYVAISFDCGKTSTKHSNPFSDCQPATDTGFTHSRENYNYMVFLAKQQNRNHQVGMMGQIFSNADFMIAWLGLESDRSVEAMQAISTYRPKLLPVPLSIGPLPLPQHLRDMLNIFGSLKYWSRLWIVQEIMLAKDILISWGNEFLPWYKVTNFTNEYEENWVKLVMEKERRNFFLRDPGRSAGDIGSMKPPSLYALIVQFAGHGCIVPRDKVIGLLGLVPDDAAHLADYSTPKDEYFREICKYAFITARINGEWAKTRFQCLLGEILGLSAYEYSVRISNP</sequence>
<dbReference type="PANTHER" id="PTHR24148">
    <property type="entry name" value="ANKYRIN REPEAT DOMAIN-CONTAINING PROTEIN 39 HOMOLOG-RELATED"/>
    <property type="match status" value="1"/>
</dbReference>